<evidence type="ECO:0000256" key="3">
    <source>
        <dbReference type="SAM" id="MobiDB-lite"/>
    </source>
</evidence>
<evidence type="ECO:0000256" key="2">
    <source>
        <dbReference type="ARBA" id="ARBA00022737"/>
    </source>
</evidence>
<sequence>MAYTGLGLLLILLLSCMLTITAVSVIHNCAGSSNSSRYVANLDLLLSSLSSNATSATGFYNASTGDGSDKVYGLFLCRGDTTTKDCQNCVKNGTKEVKSLCSNTTTAIVWYDDCMIRYSNESFSSILQQDPVFYLYNLNSVTNLDQYNQTVGDLMNRLVKEAAYGSTTPKYYAADEVNYYTGSHNVYGLVQCTPDITPDECNGCLNGSVALDIPHILYPKMGGRVLKPSCNIRYEFDSSFYRQIASDPASPPQASSPLASAPSTNSTSSDGTRIYSTDLMEEAELSNLKDLWTKKELVRSLNARVSIIFNLAHFF</sequence>
<dbReference type="Proteomes" id="UP001141806">
    <property type="component" value="Unassembled WGS sequence"/>
</dbReference>
<feature type="region of interest" description="Disordered" evidence="3">
    <location>
        <begin position="246"/>
        <end position="272"/>
    </location>
</feature>
<dbReference type="PROSITE" id="PS51473">
    <property type="entry name" value="GNK2"/>
    <property type="match status" value="2"/>
</dbReference>
<keyword evidence="1 4" id="KW-0732">Signal</keyword>
<keyword evidence="7" id="KW-1185">Reference proteome</keyword>
<reference evidence="6" key="1">
    <citation type="journal article" date="2023" name="Plant J.">
        <title>The genome of the king protea, Protea cynaroides.</title>
        <authorList>
            <person name="Chang J."/>
            <person name="Duong T.A."/>
            <person name="Schoeman C."/>
            <person name="Ma X."/>
            <person name="Roodt D."/>
            <person name="Barker N."/>
            <person name="Li Z."/>
            <person name="Van de Peer Y."/>
            <person name="Mizrachi E."/>
        </authorList>
    </citation>
    <scope>NUCLEOTIDE SEQUENCE</scope>
    <source>
        <tissue evidence="6">Young leaves</tissue>
    </source>
</reference>
<dbReference type="EMBL" id="JAMYWD010000003">
    <property type="protein sequence ID" value="KAJ4975278.1"/>
    <property type="molecule type" value="Genomic_DNA"/>
</dbReference>
<evidence type="ECO:0000256" key="1">
    <source>
        <dbReference type="ARBA" id="ARBA00022729"/>
    </source>
</evidence>
<feature type="domain" description="Gnk2-homologous" evidence="5">
    <location>
        <begin position="129"/>
        <end position="239"/>
    </location>
</feature>
<evidence type="ECO:0000313" key="7">
    <source>
        <dbReference type="Proteomes" id="UP001141806"/>
    </source>
</evidence>
<dbReference type="PANTHER" id="PTHR32099">
    <property type="entry name" value="CYSTEINE-RICH REPEAT SECRETORY PROTEIN"/>
    <property type="match status" value="1"/>
</dbReference>
<evidence type="ECO:0000256" key="4">
    <source>
        <dbReference type="SAM" id="SignalP"/>
    </source>
</evidence>
<feature type="domain" description="Gnk2-homologous" evidence="5">
    <location>
        <begin position="20"/>
        <end position="123"/>
    </location>
</feature>
<keyword evidence="2" id="KW-0677">Repeat</keyword>
<protein>
    <recommendedName>
        <fullName evidence="5">Gnk2-homologous domain-containing protein</fullName>
    </recommendedName>
</protein>
<dbReference type="Pfam" id="PF01657">
    <property type="entry name" value="Stress-antifung"/>
    <property type="match status" value="2"/>
</dbReference>
<gene>
    <name evidence="6" type="ORF">NE237_000384</name>
</gene>
<dbReference type="PANTHER" id="PTHR32099:SF42">
    <property type="entry name" value="CYSTEINE-RICH RECEPTOR-LIKE PROTEIN KINASE 9-RELATED"/>
    <property type="match status" value="1"/>
</dbReference>
<dbReference type="InterPro" id="IPR038408">
    <property type="entry name" value="GNK2_sf"/>
</dbReference>
<feature type="chain" id="PRO_5040170161" description="Gnk2-homologous domain-containing protein" evidence="4">
    <location>
        <begin position="23"/>
        <end position="315"/>
    </location>
</feature>
<dbReference type="InterPro" id="IPR002902">
    <property type="entry name" value="GNK2"/>
</dbReference>
<evidence type="ECO:0000313" key="6">
    <source>
        <dbReference type="EMBL" id="KAJ4975278.1"/>
    </source>
</evidence>
<name>A0A9Q0KR51_9MAGN</name>
<evidence type="ECO:0000259" key="5">
    <source>
        <dbReference type="PROSITE" id="PS51473"/>
    </source>
</evidence>
<dbReference type="AlphaFoldDB" id="A0A9Q0KR51"/>
<accession>A0A9Q0KR51</accession>
<dbReference type="Gene3D" id="3.30.430.20">
    <property type="entry name" value="Gnk2 domain, C-X8-C-X2-C motif"/>
    <property type="match status" value="2"/>
</dbReference>
<dbReference type="FunFam" id="3.30.430.20:FF:000003">
    <property type="entry name" value="Cysteine-rich RLK (RECEPTOR-like protein kinase) 10"/>
    <property type="match status" value="1"/>
</dbReference>
<feature type="compositionally biased region" description="Low complexity" evidence="3">
    <location>
        <begin position="246"/>
        <end position="269"/>
    </location>
</feature>
<dbReference type="OrthoDB" id="1909574at2759"/>
<dbReference type="FunFam" id="3.30.430.20:FF:000002">
    <property type="entry name" value="Cysteine-rich receptor-like protein kinase 10"/>
    <property type="match status" value="1"/>
</dbReference>
<dbReference type="CDD" id="cd23509">
    <property type="entry name" value="Gnk2-like"/>
    <property type="match status" value="2"/>
</dbReference>
<comment type="caution">
    <text evidence="6">The sequence shown here is derived from an EMBL/GenBank/DDBJ whole genome shotgun (WGS) entry which is preliminary data.</text>
</comment>
<organism evidence="6 7">
    <name type="scientific">Protea cynaroides</name>
    <dbReference type="NCBI Taxonomy" id="273540"/>
    <lineage>
        <taxon>Eukaryota</taxon>
        <taxon>Viridiplantae</taxon>
        <taxon>Streptophyta</taxon>
        <taxon>Embryophyta</taxon>
        <taxon>Tracheophyta</taxon>
        <taxon>Spermatophyta</taxon>
        <taxon>Magnoliopsida</taxon>
        <taxon>Proteales</taxon>
        <taxon>Proteaceae</taxon>
        <taxon>Protea</taxon>
    </lineage>
</organism>
<proteinExistence type="predicted"/>
<feature type="signal peptide" evidence="4">
    <location>
        <begin position="1"/>
        <end position="22"/>
    </location>
</feature>